<dbReference type="PANTHER" id="PTHR10412">
    <property type="entry name" value="MANNOSYL-OLIGOSACCHARIDE GLUCOSIDASE"/>
    <property type="match status" value="1"/>
</dbReference>
<dbReference type="Gene3D" id="1.50.10.10">
    <property type="match status" value="1"/>
</dbReference>
<dbReference type="InterPro" id="IPR012341">
    <property type="entry name" value="6hp_glycosidase-like_sf"/>
</dbReference>
<evidence type="ECO:0000256" key="9">
    <source>
        <dbReference type="ARBA" id="ARBA00023180"/>
    </source>
</evidence>
<feature type="compositionally biased region" description="Acidic residues" evidence="14">
    <location>
        <begin position="327"/>
        <end position="346"/>
    </location>
</feature>
<organism evidence="17 18">
    <name type="scientific">Filobasidium floriforme</name>
    <dbReference type="NCBI Taxonomy" id="5210"/>
    <lineage>
        <taxon>Eukaryota</taxon>
        <taxon>Fungi</taxon>
        <taxon>Dikarya</taxon>
        <taxon>Basidiomycota</taxon>
        <taxon>Agaricomycotina</taxon>
        <taxon>Tremellomycetes</taxon>
        <taxon>Filobasidiales</taxon>
        <taxon>Filobasidiaceae</taxon>
        <taxon>Filobasidium</taxon>
    </lineage>
</organism>
<evidence type="ECO:0000256" key="2">
    <source>
        <dbReference type="ARBA" id="ARBA00010833"/>
    </source>
</evidence>
<evidence type="ECO:0000313" key="18">
    <source>
        <dbReference type="Proteomes" id="UP000812966"/>
    </source>
</evidence>
<comment type="caution">
    <text evidence="17">The sequence shown here is derived from an EMBL/GenBank/DDBJ whole genome shotgun (WGS) entry which is preliminary data.</text>
</comment>
<evidence type="ECO:0000256" key="10">
    <source>
        <dbReference type="ARBA" id="ARBA00023295"/>
    </source>
</evidence>
<evidence type="ECO:0000256" key="13">
    <source>
        <dbReference type="RuleBase" id="RU368089"/>
    </source>
</evidence>
<keyword evidence="3" id="KW-0812">Transmembrane</keyword>
<reference evidence="17" key="1">
    <citation type="submission" date="2020-04" db="EMBL/GenBank/DDBJ databases">
        <title>Analysis of mating type loci in Filobasidium floriforme.</title>
        <authorList>
            <person name="Nowrousian M."/>
        </authorList>
    </citation>
    <scope>NUCLEOTIDE SEQUENCE</scope>
    <source>
        <strain evidence="17">CBS 6242</strain>
    </source>
</reference>
<dbReference type="InterPro" id="IPR008928">
    <property type="entry name" value="6-hairpin_glycosidase_sf"/>
</dbReference>
<dbReference type="FunFam" id="1.50.10.10:FF:000027">
    <property type="entry name" value="Probable mannosyl-oligosaccharide glucosidase"/>
    <property type="match status" value="1"/>
</dbReference>
<evidence type="ECO:0000313" key="17">
    <source>
        <dbReference type="EMBL" id="KAG7528376.1"/>
    </source>
</evidence>
<dbReference type="Pfam" id="PF03200">
    <property type="entry name" value="Glyco_hydro_63"/>
    <property type="match status" value="1"/>
</dbReference>
<comment type="similarity">
    <text evidence="2 13">Belongs to the glycosyl hydrolase 63 family.</text>
</comment>
<keyword evidence="9" id="KW-0325">Glycoprotein</keyword>
<dbReference type="Gene3D" id="2.70.98.110">
    <property type="entry name" value="Glycosyl hydrolase family 63, N-terminal domain"/>
    <property type="match status" value="1"/>
</dbReference>
<dbReference type="AlphaFoldDB" id="A0A8K0JL00"/>
<keyword evidence="10 13" id="KW-0326">Glycosidase</keyword>
<accession>A0A8K0JL00</accession>
<proteinExistence type="inferred from homology"/>
<dbReference type="EMBL" id="JABELV010000188">
    <property type="protein sequence ID" value="KAG7528376.1"/>
    <property type="molecule type" value="Genomic_DNA"/>
</dbReference>
<evidence type="ECO:0000256" key="8">
    <source>
        <dbReference type="ARBA" id="ARBA00023136"/>
    </source>
</evidence>
<evidence type="ECO:0000256" key="14">
    <source>
        <dbReference type="SAM" id="MobiDB-lite"/>
    </source>
</evidence>
<gene>
    <name evidence="17" type="ORF">FFLO_06216</name>
</gene>
<sequence>MLYHILRPHHIYIYHVIEIRHTCEQSDSLTSYAYTQHDGRTYSSQELVDGKNNVKIVTKFLRVRAQERGLEGGGSDGWVVRVRGEVIDPGKISRTSLIYHFGLEGLGELRLDSDLEVGEEGIEGDVVLIGSSVELGDFRIRIVDHPDSARDLRARHHADFVDSTTRTTFAGAAIPDGDVWRVKDMVNQAIIQKAGSIMQRYGPENPPDPAYLFRLNNVIQPGANVLAFQKVGVGADVSGGGPWGFDVFFEKLDGSSVDWDYDTLSQAFAAKSAAYDKKFASAFDLPEEYSSDEYVRFAQEMTASMIGGIGYFQGESIVDRSFKQSYDDDEDEEEEDEDEDEDEDADEKPIASKPKGPAMVGPTELFTATPSRSFFPRGFYWDEGFHLAIIADWDNDIALDILKSWFDLVDDDGWVAREQILGAEARSKVPTEFQTQYPSYANPPTLVLALTKYIAKLKAQTDTNLLDSQLGFNNDVQLKETDDIADAHLNNPDLAESYLRSIYPALRRHYLWFRRTQKGQLREWNRRPKSKTEAYRWRGRTDEHVLTSGLDDYPRAKPPHSGELHVDLMSWVGFFARTMGEVAEYLDEADDLKEYRKHERGVLANLDELHWSEEDKAYCDVTVDEDDESVHVCHKGYVTLFPFFLQHIPSNSSHLKDILDLMRSPAHLWSPYGLRSLSMTDPNFGQGENYWKGPIWIQMNWLALKALSDKYTKEPGPHQQLAIEIYKELRANVVENVFKEWKRTGYLWEQYDAKNGEGRRSHPFTGWTALVVMIMTERY</sequence>
<feature type="domain" description="Glycosyl hydrolase family 63 C-terminal" evidence="15">
    <location>
        <begin position="263"/>
        <end position="777"/>
    </location>
</feature>
<dbReference type="InterPro" id="IPR031335">
    <property type="entry name" value="Glyco_hydro_63_C"/>
</dbReference>
<dbReference type="GO" id="GO:0004573">
    <property type="term" value="F:Glc3Man9GlcNAc2 oligosaccharide glucosidase activity"/>
    <property type="evidence" value="ECO:0007669"/>
    <property type="project" value="UniProtKB-UniRule"/>
</dbReference>
<name>A0A8K0JL00_9TREE</name>
<evidence type="ECO:0000256" key="12">
    <source>
        <dbReference type="ARBA" id="ARBA00052431"/>
    </source>
</evidence>
<dbReference type="Proteomes" id="UP000812966">
    <property type="component" value="Unassembled WGS sequence"/>
</dbReference>
<dbReference type="InterPro" id="IPR038518">
    <property type="entry name" value="Glyco_hydro_63N_sf"/>
</dbReference>
<evidence type="ECO:0000259" key="16">
    <source>
        <dbReference type="Pfam" id="PF16923"/>
    </source>
</evidence>
<keyword evidence="18" id="KW-1185">Reference proteome</keyword>
<comment type="function">
    <text evidence="13">Cleaves the distal alpha 1,2-linked glucose residue from the Glc(3)Man(9)GlcNAc(2) oligosaccharide precursor.</text>
</comment>
<keyword evidence="7" id="KW-1133">Transmembrane helix</keyword>
<comment type="catalytic activity">
    <reaction evidence="12 13">
        <text>N(4)-(alpha-D-Glc-(1-&gt;2)-alpha-D-Glc-(1-&gt;3)-alpha-D-Glc-(1-&gt;3)-alpha-D-Man-(1-&gt;2)-alpha-D-Man-(1-&gt;2)-alpha-D-Man-(1-&gt;3)-[alpha-D-Man-(1-&gt;2)-alpha-D-Man-(1-&gt;3)-[alpha-D-Man-(1-&gt;2)-alpha-D-Man-(1-&gt;6)]-alpha-D-Man-(1-&gt;6)]-beta-D-Man-(1-&gt;4)-beta-D-GlcNAc-(1-&gt;4)-beta-D-GlcNAc)-L-asparaginyl-[protein] + H2O = N(4)-(alpha-D-Glc-(1-&gt;3)-alpha-D-Glc-(1-&gt;3)-alpha-D-Man-(1-&gt;2)-alpha-D-Man-(1-&gt;2)-alpha-D-Man-(1-&gt;3)-[alpha-D-Man-(1-&gt;2)-alpha-D-Man-(1-&gt;3)-[alpha-D-Man-(1-&gt;2)-alpha-D-Man-(1-&gt;6)]-alpha-D-Man-(1-&gt;6)]-beta-D-Man-(1-&gt;4)-beta-D-GlcNAc-(1-&gt;4)-beta-D-GlcNAc)-L-asparaginyl-[protein] + beta-D-glucose</text>
        <dbReference type="Rhea" id="RHEA:55988"/>
        <dbReference type="Rhea" id="RHEA-COMP:12806"/>
        <dbReference type="Rhea" id="RHEA-COMP:14355"/>
        <dbReference type="ChEBI" id="CHEBI:15377"/>
        <dbReference type="ChEBI" id="CHEBI:15903"/>
        <dbReference type="ChEBI" id="CHEBI:59082"/>
        <dbReference type="ChEBI" id="CHEBI:132537"/>
        <dbReference type="EC" id="3.2.1.106"/>
    </reaction>
</comment>
<dbReference type="GO" id="GO:0006487">
    <property type="term" value="P:protein N-linked glycosylation"/>
    <property type="evidence" value="ECO:0007669"/>
    <property type="project" value="UniProtKB-UniRule"/>
</dbReference>
<evidence type="ECO:0000256" key="4">
    <source>
        <dbReference type="ARBA" id="ARBA00022801"/>
    </source>
</evidence>
<dbReference type="GO" id="GO:0005789">
    <property type="term" value="C:endoplasmic reticulum membrane"/>
    <property type="evidence" value="ECO:0007669"/>
    <property type="project" value="UniProtKB-SubCell"/>
</dbReference>
<evidence type="ECO:0000256" key="5">
    <source>
        <dbReference type="ARBA" id="ARBA00022824"/>
    </source>
</evidence>
<comment type="subcellular location">
    <subcellularLocation>
        <location evidence="1 13">Endoplasmic reticulum membrane</location>
        <topology evidence="1 13">Single-pass type II membrane protein</topology>
    </subcellularLocation>
</comment>
<keyword evidence="5 13" id="KW-0256">Endoplasmic reticulum</keyword>
<keyword evidence="8" id="KW-0472">Membrane</keyword>
<dbReference type="InterPro" id="IPR004888">
    <property type="entry name" value="Glycoside_hydrolase_63"/>
</dbReference>
<evidence type="ECO:0000256" key="6">
    <source>
        <dbReference type="ARBA" id="ARBA00022968"/>
    </source>
</evidence>
<feature type="region of interest" description="Disordered" evidence="14">
    <location>
        <begin position="323"/>
        <end position="362"/>
    </location>
</feature>
<dbReference type="SUPFAM" id="SSF48208">
    <property type="entry name" value="Six-hairpin glycosidases"/>
    <property type="match status" value="1"/>
</dbReference>
<dbReference type="EC" id="3.2.1.106" evidence="11 13"/>
<evidence type="ECO:0000256" key="1">
    <source>
        <dbReference type="ARBA" id="ARBA00004648"/>
    </source>
</evidence>
<dbReference type="GO" id="GO:0009311">
    <property type="term" value="P:oligosaccharide metabolic process"/>
    <property type="evidence" value="ECO:0007669"/>
    <property type="project" value="UniProtKB-UniRule"/>
</dbReference>
<evidence type="ECO:0000256" key="7">
    <source>
        <dbReference type="ARBA" id="ARBA00022989"/>
    </source>
</evidence>
<evidence type="ECO:0000259" key="15">
    <source>
        <dbReference type="Pfam" id="PF03200"/>
    </source>
</evidence>
<dbReference type="Pfam" id="PF16923">
    <property type="entry name" value="Glyco_hydro_63N"/>
    <property type="match status" value="1"/>
</dbReference>
<dbReference type="PANTHER" id="PTHR10412:SF11">
    <property type="entry name" value="MANNOSYL-OLIGOSACCHARIDE GLUCOSIDASE"/>
    <property type="match status" value="1"/>
</dbReference>
<protein>
    <recommendedName>
        <fullName evidence="11 13">Mannosyl-oligosaccharide glucosidase</fullName>
        <ecNumber evidence="11 13">3.2.1.106</ecNumber>
    </recommendedName>
</protein>
<evidence type="ECO:0000256" key="3">
    <source>
        <dbReference type="ARBA" id="ARBA00022692"/>
    </source>
</evidence>
<dbReference type="InterPro" id="IPR031631">
    <property type="entry name" value="Glyco_hydro_63N"/>
</dbReference>
<keyword evidence="4 13" id="KW-0378">Hydrolase</keyword>
<feature type="domain" description="Glycosyl hydrolase family 63 N-terminal" evidence="16">
    <location>
        <begin position="16"/>
        <end position="211"/>
    </location>
</feature>
<evidence type="ECO:0000256" key="11">
    <source>
        <dbReference type="ARBA" id="ARBA00038888"/>
    </source>
</evidence>
<keyword evidence="6" id="KW-0735">Signal-anchor</keyword>